<evidence type="ECO:0000313" key="3">
    <source>
        <dbReference type="Proteomes" id="UP000694422"/>
    </source>
</evidence>
<keyword evidence="3" id="KW-1185">Reference proteome</keyword>
<keyword evidence="1" id="KW-1133">Transmembrane helix</keyword>
<evidence type="ECO:0000313" key="2">
    <source>
        <dbReference type="Ensembl" id="ENSSDAP00000017602.1"/>
    </source>
</evidence>
<accession>A0A8C9Q657</accession>
<evidence type="ECO:0000256" key="1">
    <source>
        <dbReference type="SAM" id="Phobius"/>
    </source>
</evidence>
<dbReference type="Ensembl" id="ENSSDAT00000020097.1">
    <property type="protein sequence ID" value="ENSSDAP00000017602.1"/>
    <property type="gene ID" value="ENSSDAG00000016035.1"/>
</dbReference>
<keyword evidence="1" id="KW-0812">Transmembrane</keyword>
<dbReference type="Proteomes" id="UP000694422">
    <property type="component" value="Unplaced"/>
</dbReference>
<feature type="transmembrane region" description="Helical" evidence="1">
    <location>
        <begin position="7"/>
        <end position="25"/>
    </location>
</feature>
<protein>
    <submittedName>
        <fullName evidence="2">Uncharacterized protein</fullName>
    </submittedName>
</protein>
<reference evidence="2" key="1">
    <citation type="submission" date="2025-08" db="UniProtKB">
        <authorList>
            <consortium name="Ensembl"/>
        </authorList>
    </citation>
    <scope>IDENTIFICATION</scope>
</reference>
<reference evidence="2" key="2">
    <citation type="submission" date="2025-09" db="UniProtKB">
        <authorList>
            <consortium name="Ensembl"/>
        </authorList>
    </citation>
    <scope>IDENTIFICATION</scope>
</reference>
<name>A0A8C9Q657_SPEDA</name>
<sequence length="67" mass="7275">MRGPLRVVALVVTVGLTWIIVSILLGGPGSGFPRIQQLFNSECGTLPCFTAEPTSWDQMHPFPYQSG</sequence>
<dbReference type="AlphaFoldDB" id="A0A8C9Q657"/>
<organism evidence="2 3">
    <name type="scientific">Spermophilus dauricus</name>
    <name type="common">Daurian ground squirrel</name>
    <dbReference type="NCBI Taxonomy" id="99837"/>
    <lineage>
        <taxon>Eukaryota</taxon>
        <taxon>Metazoa</taxon>
        <taxon>Chordata</taxon>
        <taxon>Craniata</taxon>
        <taxon>Vertebrata</taxon>
        <taxon>Euteleostomi</taxon>
        <taxon>Mammalia</taxon>
        <taxon>Eutheria</taxon>
        <taxon>Euarchontoglires</taxon>
        <taxon>Glires</taxon>
        <taxon>Rodentia</taxon>
        <taxon>Sciuromorpha</taxon>
        <taxon>Sciuridae</taxon>
        <taxon>Xerinae</taxon>
        <taxon>Marmotini</taxon>
        <taxon>Spermophilus</taxon>
    </lineage>
</organism>
<keyword evidence="1" id="KW-0472">Membrane</keyword>
<proteinExistence type="predicted"/>